<protein>
    <recommendedName>
        <fullName evidence="6">EamA domain-containing protein</fullName>
    </recommendedName>
</protein>
<feature type="transmembrane region" description="Helical" evidence="5">
    <location>
        <begin position="36"/>
        <end position="54"/>
    </location>
</feature>
<evidence type="ECO:0000259" key="6">
    <source>
        <dbReference type="Pfam" id="PF00892"/>
    </source>
</evidence>
<evidence type="ECO:0000313" key="8">
    <source>
        <dbReference type="Proteomes" id="UP001156666"/>
    </source>
</evidence>
<dbReference type="InterPro" id="IPR000620">
    <property type="entry name" value="EamA_dom"/>
</dbReference>
<evidence type="ECO:0000256" key="3">
    <source>
        <dbReference type="ARBA" id="ARBA00022989"/>
    </source>
</evidence>
<comment type="caution">
    <text evidence="7">The sequence shown here is derived from an EMBL/GenBank/DDBJ whole genome shotgun (WGS) entry which is preliminary data.</text>
</comment>
<keyword evidence="4 5" id="KW-0472">Membrane</keyword>
<dbReference type="EMBL" id="BSOH01000001">
    <property type="protein sequence ID" value="GLR15426.1"/>
    <property type="molecule type" value="Genomic_DNA"/>
</dbReference>
<dbReference type="Pfam" id="PF00892">
    <property type="entry name" value="EamA"/>
    <property type="match status" value="2"/>
</dbReference>
<dbReference type="Gene3D" id="1.10.3730.20">
    <property type="match status" value="2"/>
</dbReference>
<organism evidence="7 8">
    <name type="scientific">Portibacter lacus</name>
    <dbReference type="NCBI Taxonomy" id="1099794"/>
    <lineage>
        <taxon>Bacteria</taxon>
        <taxon>Pseudomonadati</taxon>
        <taxon>Bacteroidota</taxon>
        <taxon>Saprospiria</taxon>
        <taxon>Saprospirales</taxon>
        <taxon>Haliscomenobacteraceae</taxon>
        <taxon>Portibacter</taxon>
    </lineage>
</organism>
<name>A0AA37SMD8_9BACT</name>
<feature type="domain" description="EamA" evidence="6">
    <location>
        <begin position="86"/>
        <end position="216"/>
    </location>
</feature>
<keyword evidence="3 5" id="KW-1133">Transmembrane helix</keyword>
<dbReference type="InterPro" id="IPR037185">
    <property type="entry name" value="EmrE-like"/>
</dbReference>
<reference evidence="7" key="1">
    <citation type="journal article" date="2014" name="Int. J. Syst. Evol. Microbiol.">
        <title>Complete genome sequence of Corynebacterium casei LMG S-19264T (=DSM 44701T), isolated from a smear-ripened cheese.</title>
        <authorList>
            <consortium name="US DOE Joint Genome Institute (JGI-PGF)"/>
            <person name="Walter F."/>
            <person name="Albersmeier A."/>
            <person name="Kalinowski J."/>
            <person name="Ruckert C."/>
        </authorList>
    </citation>
    <scope>NUCLEOTIDE SEQUENCE</scope>
    <source>
        <strain evidence="7">NBRC 108769</strain>
    </source>
</reference>
<dbReference type="Proteomes" id="UP001156666">
    <property type="component" value="Unassembled WGS sequence"/>
</dbReference>
<evidence type="ECO:0000256" key="2">
    <source>
        <dbReference type="ARBA" id="ARBA00022692"/>
    </source>
</evidence>
<feature type="transmembrane region" description="Helical" evidence="5">
    <location>
        <begin position="144"/>
        <end position="162"/>
    </location>
</feature>
<feature type="domain" description="EamA" evidence="6">
    <location>
        <begin position="12"/>
        <end position="76"/>
    </location>
</feature>
<dbReference type="PANTHER" id="PTHR22911">
    <property type="entry name" value="ACYL-MALONYL CONDENSING ENZYME-RELATED"/>
    <property type="match status" value="1"/>
</dbReference>
<evidence type="ECO:0000256" key="5">
    <source>
        <dbReference type="SAM" id="Phobius"/>
    </source>
</evidence>
<feature type="transmembrane region" description="Helical" evidence="5">
    <location>
        <begin position="61"/>
        <end position="79"/>
    </location>
</feature>
<comment type="subcellular location">
    <subcellularLocation>
        <location evidence="1">Membrane</location>
        <topology evidence="1">Multi-pass membrane protein</topology>
    </subcellularLocation>
</comment>
<keyword evidence="8" id="KW-1185">Reference proteome</keyword>
<gene>
    <name evidence="7" type="ORF">GCM10007940_00410</name>
</gene>
<sequence>MLGNQRKLMIGRGIAGVLSMALFFSALKLIPFGTTISLRYLAPVFAAVFSIFLLKEKVFPVQWIFFGLSFLGIVFLKGFDLRVSTLGLVLVLSSAFFSGLVYIFLRAIGPRDHPVVVVNYFMIIATFVGLIGSINVWIQPTGYQWLLLGSLGFFGYLGQLYMTKAFQIAEANKVAPMKYIEAIFAIIVGWIWFHESYTWLGLLGIVLIITGMLLNVMVGRKKASNP</sequence>
<keyword evidence="2 5" id="KW-0812">Transmembrane</keyword>
<dbReference type="PANTHER" id="PTHR22911:SF6">
    <property type="entry name" value="SOLUTE CARRIER FAMILY 35 MEMBER G1"/>
    <property type="match status" value="1"/>
</dbReference>
<proteinExistence type="predicted"/>
<dbReference type="SUPFAM" id="SSF103481">
    <property type="entry name" value="Multidrug resistance efflux transporter EmrE"/>
    <property type="match status" value="2"/>
</dbReference>
<evidence type="ECO:0000313" key="7">
    <source>
        <dbReference type="EMBL" id="GLR15426.1"/>
    </source>
</evidence>
<dbReference type="AlphaFoldDB" id="A0AA37SMD8"/>
<feature type="transmembrane region" description="Helical" evidence="5">
    <location>
        <begin position="199"/>
        <end position="218"/>
    </location>
</feature>
<feature type="transmembrane region" description="Helical" evidence="5">
    <location>
        <begin position="117"/>
        <end position="138"/>
    </location>
</feature>
<accession>A0AA37SMD8</accession>
<dbReference type="GO" id="GO:0016020">
    <property type="term" value="C:membrane"/>
    <property type="evidence" value="ECO:0007669"/>
    <property type="project" value="UniProtKB-SubCell"/>
</dbReference>
<evidence type="ECO:0000256" key="1">
    <source>
        <dbReference type="ARBA" id="ARBA00004141"/>
    </source>
</evidence>
<feature type="transmembrane region" description="Helical" evidence="5">
    <location>
        <begin position="174"/>
        <end position="193"/>
    </location>
</feature>
<feature type="transmembrane region" description="Helical" evidence="5">
    <location>
        <begin position="85"/>
        <end position="105"/>
    </location>
</feature>
<reference evidence="7" key="2">
    <citation type="submission" date="2023-01" db="EMBL/GenBank/DDBJ databases">
        <title>Draft genome sequence of Portibacter lacus strain NBRC 108769.</title>
        <authorList>
            <person name="Sun Q."/>
            <person name="Mori K."/>
        </authorList>
    </citation>
    <scope>NUCLEOTIDE SEQUENCE</scope>
    <source>
        <strain evidence="7">NBRC 108769</strain>
    </source>
</reference>
<evidence type="ECO:0000256" key="4">
    <source>
        <dbReference type="ARBA" id="ARBA00023136"/>
    </source>
</evidence>
<feature type="transmembrane region" description="Helical" evidence="5">
    <location>
        <begin position="12"/>
        <end position="30"/>
    </location>
</feature>